<dbReference type="EMBL" id="LMWS01000059">
    <property type="protein sequence ID" value="KUN33020.1"/>
    <property type="molecule type" value="Genomic_DNA"/>
</dbReference>
<feature type="transmembrane region" description="Helical" evidence="1">
    <location>
        <begin position="88"/>
        <end position="106"/>
    </location>
</feature>
<gene>
    <name evidence="2" type="ORF">AQJ30_35615</name>
</gene>
<feature type="transmembrane region" description="Helical" evidence="1">
    <location>
        <begin position="24"/>
        <end position="44"/>
    </location>
</feature>
<feature type="transmembrane region" description="Helical" evidence="1">
    <location>
        <begin position="56"/>
        <end position="76"/>
    </location>
</feature>
<keyword evidence="1" id="KW-0812">Transmembrane</keyword>
<keyword evidence="3" id="KW-1185">Reference proteome</keyword>
<evidence type="ECO:0000256" key="1">
    <source>
        <dbReference type="SAM" id="Phobius"/>
    </source>
</evidence>
<dbReference type="GeneID" id="91429909"/>
<reference evidence="2 3" key="1">
    <citation type="submission" date="2015-10" db="EMBL/GenBank/DDBJ databases">
        <title>Draft genome sequence of Streptomyces longwoodensis DSM 41677, type strain for the species Streptomyces longwoodensis.</title>
        <authorList>
            <person name="Ruckert C."/>
            <person name="Winkler A."/>
            <person name="Kalinowski J."/>
            <person name="Kampfer P."/>
            <person name="Glaeser S."/>
        </authorList>
    </citation>
    <scope>NUCLEOTIDE SEQUENCE [LARGE SCALE GENOMIC DNA]</scope>
    <source>
        <strain evidence="2 3">DSM 41677</strain>
    </source>
</reference>
<name>A0A101QN80_9ACTN</name>
<dbReference type="RefSeq" id="WP_067242152.1">
    <property type="nucleotide sequence ID" value="NZ_KQ948568.1"/>
</dbReference>
<dbReference type="STRING" id="68231.AQJ30_35615"/>
<dbReference type="Proteomes" id="UP000053271">
    <property type="component" value="Unassembled WGS sequence"/>
</dbReference>
<accession>A0A101QN80</accession>
<dbReference type="AlphaFoldDB" id="A0A101QN80"/>
<comment type="caution">
    <text evidence="2">The sequence shown here is derived from an EMBL/GenBank/DDBJ whole genome shotgun (WGS) entry which is preliminary data.</text>
</comment>
<keyword evidence="1" id="KW-1133">Transmembrane helix</keyword>
<protein>
    <submittedName>
        <fullName evidence="2">Uncharacterized protein</fullName>
    </submittedName>
</protein>
<organism evidence="2 3">
    <name type="scientific">Streptomyces longwoodensis</name>
    <dbReference type="NCBI Taxonomy" id="68231"/>
    <lineage>
        <taxon>Bacteria</taxon>
        <taxon>Bacillati</taxon>
        <taxon>Actinomycetota</taxon>
        <taxon>Actinomycetes</taxon>
        <taxon>Kitasatosporales</taxon>
        <taxon>Streptomycetaceae</taxon>
        <taxon>Streptomyces</taxon>
    </lineage>
</organism>
<proteinExistence type="predicted"/>
<sequence length="146" mass="16084">MANAAPTAGTPTGMHRTRDVFDASVHRVMAWVTPVALGLVYGYWTAEIRRSGGPITGWNVLFGFVTALAFMVLYVAVRTVTRRLPRELHAGLWTAFIGCAFGFSYSQTDASVGRAVLMSLAVSAGAFLLLFYRYYTREDAEGHRVR</sequence>
<feature type="transmembrane region" description="Helical" evidence="1">
    <location>
        <begin position="112"/>
        <end position="135"/>
    </location>
</feature>
<keyword evidence="1" id="KW-0472">Membrane</keyword>
<evidence type="ECO:0000313" key="3">
    <source>
        <dbReference type="Proteomes" id="UP000053271"/>
    </source>
</evidence>
<evidence type="ECO:0000313" key="2">
    <source>
        <dbReference type="EMBL" id="KUN33020.1"/>
    </source>
</evidence>